<dbReference type="GO" id="GO:0005829">
    <property type="term" value="C:cytosol"/>
    <property type="evidence" value="ECO:0007669"/>
    <property type="project" value="TreeGrafter"/>
</dbReference>
<dbReference type="InterPro" id="IPR005583">
    <property type="entry name" value="YaaA"/>
</dbReference>
<dbReference type="NCBIfam" id="NF002543">
    <property type="entry name" value="PRK02101.1-4"/>
    <property type="match status" value="1"/>
</dbReference>
<dbReference type="PANTHER" id="PTHR30283:SF4">
    <property type="entry name" value="PEROXIDE STRESS RESISTANCE PROTEIN YAAA"/>
    <property type="match status" value="1"/>
</dbReference>
<organism evidence="2 3">
    <name type="scientific">Lentilactobacillus parafarraginis DSM 18390 = JCM 14109</name>
    <dbReference type="NCBI Taxonomy" id="1423786"/>
    <lineage>
        <taxon>Bacteria</taxon>
        <taxon>Bacillati</taxon>
        <taxon>Bacillota</taxon>
        <taxon>Bacilli</taxon>
        <taxon>Lactobacillales</taxon>
        <taxon>Lactobacillaceae</taxon>
        <taxon>Lentilactobacillus</taxon>
    </lineage>
</organism>
<accession>A0A0R1YHL1</accession>
<proteinExistence type="inferred from homology"/>
<dbReference type="AlphaFoldDB" id="A0A0R1YHL1"/>
<gene>
    <name evidence="2" type="ORF">FD47_GL002073</name>
</gene>
<protein>
    <recommendedName>
        <fullName evidence="1">UPF0246 protein FD47_GL002073</fullName>
    </recommendedName>
</protein>
<evidence type="ECO:0000256" key="1">
    <source>
        <dbReference type="HAMAP-Rule" id="MF_00652"/>
    </source>
</evidence>
<evidence type="ECO:0000313" key="3">
    <source>
        <dbReference type="Proteomes" id="UP000051010"/>
    </source>
</evidence>
<dbReference type="PANTHER" id="PTHR30283">
    <property type="entry name" value="PEROXIDE STRESS RESPONSE PROTEIN YAAA"/>
    <property type="match status" value="1"/>
</dbReference>
<dbReference type="EMBL" id="AZFZ01000049">
    <property type="protein sequence ID" value="KRM41879.1"/>
    <property type="molecule type" value="Genomic_DNA"/>
</dbReference>
<dbReference type="GO" id="GO:0033194">
    <property type="term" value="P:response to hydroperoxide"/>
    <property type="evidence" value="ECO:0007669"/>
    <property type="project" value="TreeGrafter"/>
</dbReference>
<comment type="similarity">
    <text evidence="1">Belongs to the UPF0246 family.</text>
</comment>
<sequence length="278" mass="31080">MAQPQSAGLSAFILVAKGLTMKLIISPTKKMVVNTDDFDVQEAPIYLEKTRQVLAVLQNYSDSELKDLWHTSDRLTQINADQLRHMDLAGPLTPAVMSYSGIQFQSMAPGILTGPALKYLQRNLRILSGFYGILKPFDGVVPYRLEMQSHLQVNGTTNLYHFWGDSLYRALDPQPGEPIINLASKEYAKAITPFLTPTDQWIDIVFGHLVAGKVKTRATLAKMARGEMVRYIAEHQLTKVSDLQSFDSPRYAYDPHRSTTTKLVFLEAGQAAASKPHR</sequence>
<dbReference type="HAMAP" id="MF_00652">
    <property type="entry name" value="UPF0246"/>
    <property type="match status" value="1"/>
</dbReference>
<comment type="caution">
    <text evidence="2">The sequence shown here is derived from an EMBL/GenBank/DDBJ whole genome shotgun (WGS) entry which is preliminary data.</text>
</comment>
<reference evidence="2 3" key="1">
    <citation type="journal article" date="2015" name="Genome Announc.">
        <title>Expanding the biotechnology potential of lactobacilli through comparative genomics of 213 strains and associated genera.</title>
        <authorList>
            <person name="Sun Z."/>
            <person name="Harris H.M."/>
            <person name="McCann A."/>
            <person name="Guo C."/>
            <person name="Argimon S."/>
            <person name="Zhang W."/>
            <person name="Yang X."/>
            <person name="Jeffery I.B."/>
            <person name="Cooney J.C."/>
            <person name="Kagawa T.F."/>
            <person name="Liu W."/>
            <person name="Song Y."/>
            <person name="Salvetti E."/>
            <person name="Wrobel A."/>
            <person name="Rasinkangas P."/>
            <person name="Parkhill J."/>
            <person name="Rea M.C."/>
            <person name="O'Sullivan O."/>
            <person name="Ritari J."/>
            <person name="Douillard F.P."/>
            <person name="Paul Ross R."/>
            <person name="Yang R."/>
            <person name="Briner A.E."/>
            <person name="Felis G.E."/>
            <person name="de Vos W.M."/>
            <person name="Barrangou R."/>
            <person name="Klaenhammer T.R."/>
            <person name="Caufield P.W."/>
            <person name="Cui Y."/>
            <person name="Zhang H."/>
            <person name="O'Toole P.W."/>
        </authorList>
    </citation>
    <scope>NUCLEOTIDE SEQUENCE [LARGE SCALE GENOMIC DNA]</scope>
    <source>
        <strain evidence="2 3">DSM 18390</strain>
    </source>
</reference>
<dbReference type="Pfam" id="PF03883">
    <property type="entry name" value="H2O2_YaaD"/>
    <property type="match status" value="1"/>
</dbReference>
<dbReference type="Proteomes" id="UP000051010">
    <property type="component" value="Unassembled WGS sequence"/>
</dbReference>
<dbReference type="PATRIC" id="fig|1423786.4.peg.2178"/>
<evidence type="ECO:0000313" key="2">
    <source>
        <dbReference type="EMBL" id="KRM41879.1"/>
    </source>
</evidence>
<name>A0A0R1YHL1_9LACO</name>